<evidence type="ECO:0000256" key="11">
    <source>
        <dbReference type="SAM" id="Phobius"/>
    </source>
</evidence>
<keyword evidence="5 11" id="KW-0812">Transmembrane</keyword>
<keyword evidence="4" id="KW-0808">Transferase</keyword>
<feature type="transmembrane region" description="Helical" evidence="11">
    <location>
        <begin position="407"/>
        <end position="427"/>
    </location>
</feature>
<dbReference type="PANTHER" id="PTHR23071">
    <property type="entry name" value="PHOSPHATIDYLINOSITOL GLYCAN"/>
    <property type="match status" value="1"/>
</dbReference>
<evidence type="ECO:0000256" key="6">
    <source>
        <dbReference type="ARBA" id="ARBA00022824"/>
    </source>
</evidence>
<feature type="compositionally biased region" description="Basic and acidic residues" evidence="10">
    <location>
        <begin position="821"/>
        <end position="840"/>
    </location>
</feature>
<dbReference type="CDD" id="cd16023">
    <property type="entry name" value="GPI_EPT_3"/>
    <property type="match status" value="1"/>
</dbReference>
<evidence type="ECO:0000256" key="5">
    <source>
        <dbReference type="ARBA" id="ARBA00022692"/>
    </source>
</evidence>
<gene>
    <name evidence="12" type="ORF">BD626DRAFT_509328</name>
</gene>
<evidence type="ECO:0000256" key="9">
    <source>
        <dbReference type="ARBA" id="ARBA00023180"/>
    </source>
</evidence>
<evidence type="ECO:0000256" key="4">
    <source>
        <dbReference type="ARBA" id="ARBA00022679"/>
    </source>
</evidence>
<dbReference type="SUPFAM" id="SSF53649">
    <property type="entry name" value="Alkaline phosphatase-like"/>
    <property type="match status" value="1"/>
</dbReference>
<comment type="subcellular location">
    <subcellularLocation>
        <location evidence="1">Endoplasmic reticulum membrane</location>
        <topology evidence="1">Multi-pass membrane protein</topology>
    </subcellularLocation>
</comment>
<keyword evidence="6" id="KW-0256">Endoplasmic reticulum</keyword>
<accession>A0A550C2F0</accession>
<reference evidence="12 13" key="1">
    <citation type="journal article" date="2019" name="New Phytol.">
        <title>Comparative genomics reveals unique wood-decay strategies and fruiting body development in the Schizophyllaceae.</title>
        <authorList>
            <person name="Almasi E."/>
            <person name="Sahu N."/>
            <person name="Krizsan K."/>
            <person name="Balint B."/>
            <person name="Kovacs G.M."/>
            <person name="Kiss B."/>
            <person name="Cseklye J."/>
            <person name="Drula E."/>
            <person name="Henrissat B."/>
            <person name="Nagy I."/>
            <person name="Chovatia M."/>
            <person name="Adam C."/>
            <person name="LaButti K."/>
            <person name="Lipzen A."/>
            <person name="Riley R."/>
            <person name="Grigoriev I.V."/>
            <person name="Nagy L.G."/>
        </authorList>
    </citation>
    <scope>NUCLEOTIDE SEQUENCE [LARGE SCALE GENOMIC DNA]</scope>
    <source>
        <strain evidence="12 13">NL-1724</strain>
    </source>
</reference>
<sequence>MFLLNGRLALLLWLALIHGAGIYLFTNGFLLTRLALSNKTTCDTCTLPATHKRLVVLVVDALRFDFVSPDPPEPHSPFHHNVLTLPRELTATKPRHSFLFNSYADPPTTTLQRIKGITTGSLPTFVDLGNNFGASSIDEDSLIHQLVAAGRKGAFMGDDTWMSVFPNSFEPNNTFPYDSFNVEDLHSVDEGVIRHLFPSLAASPPPDFIIGHFLGVDHVGHRRIVAALADDTLLVVLGDHGMDRAGDHGGDGTLETSAALWVYSKGRPLALPGDEAPPSGLLDYVTFPGARHAHRRVAQIDLVPSLALLLGLPIPFNSLGSVIPELFGNNLQRALELNAAQVKAYLDTYRSSGAGGELGDAWMALETAWSAAQNDAYTGDAHLITLSNFNRVALGSCRAIWAQFDPVRMGMGLALLAIGLLAAWGVYSSLARVGPAYNTWLCTQLTALWRSGLGGALIGFGATGCFPAVEIHPLDAAIFTAALMSCFASVLWLLAASMVPFLRRALSAPTRQLRARILGWSVVFLGCARLIAVSTVCREEQQPYCHVTFYASSTLPEPPLPSLVLALPIALALPWILHRALRTSRSELGMTPLTLNLIGVSLVVHSVIARPLRSWIARGALGAVGLALSAIWLAPKCVQVELVQPEAGAAAPSGPRRVAVLGYANSIGAPYLLFVAALAACVWLTQQLTGQVVLALFVGALIAFMETADAARDAAAMEAAFAGGALPDADAAPAAVPRVSFMEVVPLALLGTSAFFGTGHQAVLASIQWKAAFVLAARVVYPWAPAGVVLNFFGPIMLAACAVPLLALWKRAPAPVEEKQLEAGKQMAKAETDKPEDTKVDAQPLAPDARIKAEATLAGVGVMIYYAALMLGAAVSAAILRRHLMVWKVFAPRYMAAAAEMLVVDVSVVLGAGIVLERIRSRLSAPLYGWAHK</sequence>
<keyword evidence="3" id="KW-0337">GPI-anchor biosynthesis</keyword>
<feature type="transmembrane region" description="Helical" evidence="11">
    <location>
        <begin position="857"/>
        <end position="879"/>
    </location>
</feature>
<evidence type="ECO:0000256" key="7">
    <source>
        <dbReference type="ARBA" id="ARBA00022989"/>
    </source>
</evidence>
<evidence type="ECO:0000313" key="12">
    <source>
        <dbReference type="EMBL" id="TRM58967.1"/>
    </source>
</evidence>
<evidence type="ECO:0000256" key="10">
    <source>
        <dbReference type="SAM" id="MobiDB-lite"/>
    </source>
</evidence>
<evidence type="ECO:0000256" key="2">
    <source>
        <dbReference type="ARBA" id="ARBA00004687"/>
    </source>
</evidence>
<keyword evidence="8 11" id="KW-0472">Membrane</keyword>
<dbReference type="AlphaFoldDB" id="A0A550C2F0"/>
<feature type="transmembrane region" description="Helical" evidence="11">
    <location>
        <begin position="691"/>
        <end position="708"/>
    </location>
</feature>
<feature type="transmembrane region" description="Helical" evidence="11">
    <location>
        <begin position="448"/>
        <end position="470"/>
    </location>
</feature>
<dbReference type="Proteomes" id="UP000320762">
    <property type="component" value="Unassembled WGS sequence"/>
</dbReference>
<dbReference type="GO" id="GO:0006506">
    <property type="term" value="P:GPI anchor biosynthetic process"/>
    <property type="evidence" value="ECO:0007669"/>
    <property type="project" value="UniProtKB-UniPathway"/>
</dbReference>
<dbReference type="OrthoDB" id="272139at2759"/>
<dbReference type="InterPro" id="IPR017850">
    <property type="entry name" value="Alkaline_phosphatase_core_sf"/>
</dbReference>
<keyword evidence="9" id="KW-0325">Glycoprotein</keyword>
<dbReference type="Gene3D" id="3.40.720.10">
    <property type="entry name" value="Alkaline Phosphatase, subunit A"/>
    <property type="match status" value="1"/>
</dbReference>
<keyword evidence="13" id="KW-1185">Reference proteome</keyword>
<feature type="region of interest" description="Disordered" evidence="10">
    <location>
        <begin position="821"/>
        <end position="841"/>
    </location>
</feature>
<feature type="transmembrane region" description="Helical" evidence="11">
    <location>
        <begin position="517"/>
        <end position="536"/>
    </location>
</feature>
<feature type="transmembrane region" description="Helical" evidence="11">
    <location>
        <begin position="747"/>
        <end position="769"/>
    </location>
</feature>
<dbReference type="InterPro" id="IPR037675">
    <property type="entry name" value="PIG-O_N"/>
</dbReference>
<comment type="caution">
    <text evidence="12">The sequence shown here is derived from an EMBL/GenBank/DDBJ whole genome shotgun (WGS) entry which is preliminary data.</text>
</comment>
<feature type="transmembrane region" description="Helical" evidence="11">
    <location>
        <begin position="894"/>
        <end position="916"/>
    </location>
</feature>
<dbReference type="GO" id="GO:0005789">
    <property type="term" value="C:endoplasmic reticulum membrane"/>
    <property type="evidence" value="ECO:0007669"/>
    <property type="project" value="UniProtKB-SubCell"/>
</dbReference>
<keyword evidence="7 11" id="KW-1133">Transmembrane helix</keyword>
<dbReference type="GO" id="GO:0051377">
    <property type="term" value="F:mannose-ethanolamine phosphotransferase activity"/>
    <property type="evidence" value="ECO:0007669"/>
    <property type="project" value="InterPro"/>
</dbReference>
<evidence type="ECO:0000256" key="1">
    <source>
        <dbReference type="ARBA" id="ARBA00004477"/>
    </source>
</evidence>
<evidence type="ECO:0000256" key="8">
    <source>
        <dbReference type="ARBA" id="ARBA00023136"/>
    </source>
</evidence>
<dbReference type="PANTHER" id="PTHR23071:SF1">
    <property type="entry name" value="GPI ETHANOLAMINE PHOSPHATE TRANSFERASE 3"/>
    <property type="match status" value="1"/>
</dbReference>
<dbReference type="InterPro" id="IPR039524">
    <property type="entry name" value="PIGO/GPI13"/>
</dbReference>
<comment type="pathway">
    <text evidence="2">Glycolipid biosynthesis; glycosylphosphatidylinositol-anchor biosynthesis.</text>
</comment>
<protein>
    <recommendedName>
        <fullName evidence="14">GPI ethanolamine phosphate transferase 3</fullName>
    </recommendedName>
</protein>
<feature type="transmembrane region" description="Helical" evidence="11">
    <location>
        <begin position="560"/>
        <end position="577"/>
    </location>
</feature>
<feature type="transmembrane region" description="Helical" evidence="11">
    <location>
        <begin position="589"/>
        <end position="609"/>
    </location>
</feature>
<evidence type="ECO:0000313" key="13">
    <source>
        <dbReference type="Proteomes" id="UP000320762"/>
    </source>
</evidence>
<feature type="transmembrane region" description="Helical" evidence="11">
    <location>
        <begin position="615"/>
        <end position="634"/>
    </location>
</feature>
<proteinExistence type="predicted"/>
<dbReference type="UniPathway" id="UPA00196"/>
<feature type="transmembrane region" description="Helical" evidence="11">
    <location>
        <begin position="663"/>
        <end position="685"/>
    </location>
</feature>
<feature type="transmembrane region" description="Helical" evidence="11">
    <location>
        <begin position="476"/>
        <end position="496"/>
    </location>
</feature>
<dbReference type="STRING" id="97359.A0A550C2F0"/>
<evidence type="ECO:0008006" key="14">
    <source>
        <dbReference type="Google" id="ProtNLM"/>
    </source>
</evidence>
<feature type="transmembrane region" description="Helical" evidence="11">
    <location>
        <begin position="789"/>
        <end position="809"/>
    </location>
</feature>
<organism evidence="12 13">
    <name type="scientific">Schizophyllum amplum</name>
    <dbReference type="NCBI Taxonomy" id="97359"/>
    <lineage>
        <taxon>Eukaryota</taxon>
        <taxon>Fungi</taxon>
        <taxon>Dikarya</taxon>
        <taxon>Basidiomycota</taxon>
        <taxon>Agaricomycotina</taxon>
        <taxon>Agaricomycetes</taxon>
        <taxon>Agaricomycetidae</taxon>
        <taxon>Agaricales</taxon>
        <taxon>Schizophyllaceae</taxon>
        <taxon>Schizophyllum</taxon>
    </lineage>
</organism>
<evidence type="ECO:0000256" key="3">
    <source>
        <dbReference type="ARBA" id="ARBA00022502"/>
    </source>
</evidence>
<name>A0A550C2F0_9AGAR</name>
<dbReference type="EMBL" id="VDMD01000031">
    <property type="protein sequence ID" value="TRM58967.1"/>
    <property type="molecule type" value="Genomic_DNA"/>
</dbReference>